<accession>P89688</accession>
<keyword evidence="1" id="KW-0175">Coiled coil</keyword>
<proteinExistence type="predicted"/>
<sequence>MAEGGRVDVVERADEELGRQGVEGHEYAFGMNPDWIGPYEGEMLLDFDILQYVTEEGPFRPGHNPFRAPGITEQERQELCVMLQDKLKEIKGTITEGPHKIPPGKYRRLRYLQYSDMQVTQSLALLVFDISHYLRNKLGKEVYDIEGDRQAEYKFEKRVKGRTYNNCRCRLLLIGAGFFYTCLIIGLGCLIRETSGVILALDPPWVIPVTKMDEINFQCHGNYEECPVLESVATWKTDFQWNYSRPFNETIGLEQYVDQIQAKALQDLLGSCQKLSKNKLGVLQWRCFYDRGMKQLLGLQKIRICPIGGYMLVRKIDENNYTLSMCTEEIDIKILNMTLSQEKYEHYPFNDIVWMGNRYFNMTTANITQQQVNISIKCDIIVPTVVKVKKEFAGYNNDFLGPWGGLKYRSILIRYKDWANVTDPPLDLNCTGLPGIALNGTEANYTCAQNATITYGDICTQPELYVPCYSPNYSMPVMVQCKLHQEYHPNDTYRNSSNDMQVMRCRIMKEVELRFGDEFISLNFTLLRDPFLAHLRGAINFTCNLTGQFWAYKFNNATWGYEGNGSAWNESLNWLVPYRNYTKEMYVWGAYSAINYNHILLKDYKLVKKPLYTPLKYLPPRKKRGLGLTLALVTATTAGLIGTTTGTSALAVSLKLKEVMLQQSQINEATLGMLKILQRRLKQAERVILTLHQRVSRIERYLEIQYQLRGMCPFKDICEIPGNGNFTNYNDSWAIGRWAEQAEEDWQQFGTIVKQCNRTNENLKNDLEKLSIDSWLSWNPLGNVFQMLITLIIIIGMGVILKGCILNCCKILMASMGYKRVAEEMVILPDSELDSESEIELNVTEKEKKPMVNSGKEESDEEF</sequence>
<feature type="region of interest" description="Disordered" evidence="2">
    <location>
        <begin position="834"/>
        <end position="863"/>
    </location>
</feature>
<reference evidence="4" key="2">
    <citation type="journal article" date="1997" name="Virology">
        <title>Proviral organization and sequence analysis of feline immunodeficiency virus isolated from a Pallas' cat.</title>
        <authorList>
            <person name="Barr M.C."/>
            <person name="Zou L."/>
            <person name="Long F."/>
            <person name="Hoose W.A."/>
            <person name="Avery R.J."/>
        </authorList>
    </citation>
    <scope>NUCLEOTIDE SEQUENCE</scope>
    <source>
        <strain evidence="4">FIV-Oma</strain>
    </source>
</reference>
<dbReference type="Pfam" id="PF09590">
    <property type="entry name" value="Env-gp36"/>
    <property type="match status" value="1"/>
</dbReference>
<dbReference type="EMBL" id="U56928">
    <property type="protein sequence ID" value="AAB49925.1"/>
    <property type="molecule type" value="Genomic_DNA"/>
</dbReference>
<evidence type="ECO:0000313" key="4">
    <source>
        <dbReference type="EMBL" id="AAB49925.1"/>
    </source>
</evidence>
<evidence type="ECO:0000256" key="1">
    <source>
        <dbReference type="SAM" id="Coils"/>
    </source>
</evidence>
<evidence type="ECO:0000256" key="3">
    <source>
        <dbReference type="SAM" id="Phobius"/>
    </source>
</evidence>
<feature type="transmembrane region" description="Helical" evidence="3">
    <location>
        <begin position="784"/>
        <end position="809"/>
    </location>
</feature>
<protein>
    <submittedName>
        <fullName evidence="4">Env polyprotein</fullName>
    </submittedName>
</protein>
<name>P89688_9RETR</name>
<keyword evidence="3" id="KW-0472">Membrane</keyword>
<reference evidence="4" key="1">
    <citation type="journal article" date="1995" name="J. Virol.">
        <title>Isolation of a highly cytopathic lentivirus from a nondomestic cat.</title>
        <authorList>
            <person name="Barr M.C."/>
            <person name="Zou L."/>
            <person name="Holzschu D.L."/>
            <person name="Phillips L."/>
            <person name="Scott F.W."/>
            <person name="Casey J.W."/>
            <person name="Avery R.J."/>
        </authorList>
    </citation>
    <scope>NUCLEOTIDE SEQUENCE</scope>
    <source>
        <strain evidence="4">FIV-Oma</strain>
    </source>
</reference>
<evidence type="ECO:0000256" key="2">
    <source>
        <dbReference type="SAM" id="MobiDB-lite"/>
    </source>
</evidence>
<feature type="transmembrane region" description="Helical" evidence="3">
    <location>
        <begin position="171"/>
        <end position="191"/>
    </location>
</feature>
<organism evidence="4">
    <name type="scientific">Feline immunodeficiency virus</name>
    <dbReference type="NCBI Taxonomy" id="11673"/>
    <lineage>
        <taxon>Viruses</taxon>
        <taxon>Riboviria</taxon>
        <taxon>Pararnavirae</taxon>
        <taxon>Artverviricota</taxon>
        <taxon>Revtraviricetes</taxon>
        <taxon>Ortervirales</taxon>
        <taxon>Retroviridae</taxon>
        <taxon>Orthoretrovirinae</taxon>
        <taxon>Lentivirus</taxon>
        <taxon>Lentivirus felimdef</taxon>
    </lineage>
</organism>
<keyword evidence="3" id="KW-1133">Transmembrane helix</keyword>
<gene>
    <name evidence="4" type="primary">env</name>
</gene>
<keyword evidence="3" id="KW-0812">Transmembrane</keyword>
<feature type="coiled-coil region" evidence="1">
    <location>
        <begin position="667"/>
        <end position="694"/>
    </location>
</feature>
<dbReference type="InterPro" id="IPR018582">
    <property type="entry name" value="Envelope_glycop_lentivirus"/>
</dbReference>